<dbReference type="Proteomes" id="UP001595851">
    <property type="component" value="Unassembled WGS sequence"/>
</dbReference>
<gene>
    <name evidence="1" type="ORF">ACFOY2_47535</name>
</gene>
<reference evidence="2" key="1">
    <citation type="journal article" date="2019" name="Int. J. Syst. Evol. Microbiol.">
        <title>The Global Catalogue of Microorganisms (GCM) 10K type strain sequencing project: providing services to taxonomists for standard genome sequencing and annotation.</title>
        <authorList>
            <consortium name="The Broad Institute Genomics Platform"/>
            <consortium name="The Broad Institute Genome Sequencing Center for Infectious Disease"/>
            <person name="Wu L."/>
            <person name="Ma J."/>
        </authorList>
    </citation>
    <scope>NUCLEOTIDE SEQUENCE [LARGE SCALE GENOMIC DNA]</scope>
    <source>
        <strain evidence="2">TBRC 1276</strain>
    </source>
</reference>
<accession>A0ABV8GLY5</accession>
<proteinExistence type="predicted"/>
<keyword evidence="2" id="KW-1185">Reference proteome</keyword>
<protein>
    <submittedName>
        <fullName evidence="1">Uncharacterized protein</fullName>
    </submittedName>
</protein>
<name>A0ABV8GLY5_9ACTN</name>
<comment type="caution">
    <text evidence="1">The sequence shown here is derived from an EMBL/GenBank/DDBJ whole genome shotgun (WGS) entry which is preliminary data.</text>
</comment>
<evidence type="ECO:0000313" key="2">
    <source>
        <dbReference type="Proteomes" id="UP001595851"/>
    </source>
</evidence>
<sequence>MRTTAPTLLAIKTVLAIEERARLFGLDTPVKQIVGGEIQVTYSFEGVNLDDLT</sequence>
<dbReference type="EMBL" id="JBHSBI010000039">
    <property type="protein sequence ID" value="MFC4014946.1"/>
    <property type="molecule type" value="Genomic_DNA"/>
</dbReference>
<evidence type="ECO:0000313" key="1">
    <source>
        <dbReference type="EMBL" id="MFC4014946.1"/>
    </source>
</evidence>
<dbReference type="RefSeq" id="WP_379534769.1">
    <property type="nucleotide sequence ID" value="NZ_JBHSBI010000039.1"/>
</dbReference>
<organism evidence="1 2">
    <name type="scientific">Nonomuraea purpurea</name>
    <dbReference type="NCBI Taxonomy" id="1849276"/>
    <lineage>
        <taxon>Bacteria</taxon>
        <taxon>Bacillati</taxon>
        <taxon>Actinomycetota</taxon>
        <taxon>Actinomycetes</taxon>
        <taxon>Streptosporangiales</taxon>
        <taxon>Streptosporangiaceae</taxon>
        <taxon>Nonomuraea</taxon>
    </lineage>
</organism>